<dbReference type="GO" id="GO:0043531">
    <property type="term" value="F:ADP binding"/>
    <property type="evidence" value="ECO:0007669"/>
    <property type="project" value="InterPro"/>
</dbReference>
<feature type="coiled-coil region" evidence="5">
    <location>
        <begin position="69"/>
        <end position="96"/>
    </location>
</feature>
<protein>
    <submittedName>
        <fullName evidence="8">Disease resistance protein RFL1</fullName>
    </submittedName>
</protein>
<dbReference type="GO" id="GO:0005524">
    <property type="term" value="F:ATP binding"/>
    <property type="evidence" value="ECO:0007669"/>
    <property type="project" value="UniProtKB-KW"/>
</dbReference>
<keyword evidence="9" id="KW-1185">Reference proteome</keyword>
<keyword evidence="3" id="KW-0611">Plant defense</keyword>
<feature type="domain" description="Disease resistance protein At4g27190-like leucine-rich repeats" evidence="7">
    <location>
        <begin position="820"/>
        <end position="919"/>
    </location>
</feature>
<dbReference type="InterPro" id="IPR032675">
    <property type="entry name" value="LRR_dom_sf"/>
</dbReference>
<dbReference type="PANTHER" id="PTHR33463:SF187">
    <property type="entry name" value="AND NB-ARC DOMAIN DISEASE RESISTANCE PROTEIN, PUTATIVE-RELATED"/>
    <property type="match status" value="1"/>
</dbReference>
<evidence type="ECO:0000313" key="9">
    <source>
        <dbReference type="Proteomes" id="UP000030645"/>
    </source>
</evidence>
<evidence type="ECO:0000259" key="7">
    <source>
        <dbReference type="Pfam" id="PF23247"/>
    </source>
</evidence>
<name>W9QQ41_9ROSA</name>
<dbReference type="Gene3D" id="1.10.8.430">
    <property type="entry name" value="Helical domain of apoptotic protease-activating factors"/>
    <property type="match status" value="1"/>
</dbReference>
<evidence type="ECO:0000256" key="3">
    <source>
        <dbReference type="ARBA" id="ARBA00022821"/>
    </source>
</evidence>
<dbReference type="AlphaFoldDB" id="W9QQ41"/>
<evidence type="ECO:0000256" key="2">
    <source>
        <dbReference type="ARBA" id="ARBA00022741"/>
    </source>
</evidence>
<dbReference type="FunFam" id="3.40.50.300:FF:001091">
    <property type="entry name" value="Probable disease resistance protein At1g61300"/>
    <property type="match status" value="1"/>
</dbReference>
<dbReference type="InterPro" id="IPR057135">
    <property type="entry name" value="At4g27190-like_LRR"/>
</dbReference>
<dbReference type="Pfam" id="PF13855">
    <property type="entry name" value="LRR_8"/>
    <property type="match status" value="1"/>
</dbReference>
<reference evidence="9" key="1">
    <citation type="submission" date="2013-01" db="EMBL/GenBank/DDBJ databases">
        <title>Draft Genome Sequence of a Mulberry Tree, Morus notabilis C.K. Schneid.</title>
        <authorList>
            <person name="He N."/>
            <person name="Zhao S."/>
        </authorList>
    </citation>
    <scope>NUCLEOTIDE SEQUENCE</scope>
</reference>
<dbReference type="InterPro" id="IPR042197">
    <property type="entry name" value="Apaf_helical"/>
</dbReference>
<organism evidence="8 9">
    <name type="scientific">Morus notabilis</name>
    <dbReference type="NCBI Taxonomy" id="981085"/>
    <lineage>
        <taxon>Eukaryota</taxon>
        <taxon>Viridiplantae</taxon>
        <taxon>Streptophyta</taxon>
        <taxon>Embryophyta</taxon>
        <taxon>Tracheophyta</taxon>
        <taxon>Spermatophyta</taxon>
        <taxon>Magnoliopsida</taxon>
        <taxon>eudicotyledons</taxon>
        <taxon>Gunneridae</taxon>
        <taxon>Pentapetalae</taxon>
        <taxon>rosids</taxon>
        <taxon>fabids</taxon>
        <taxon>Rosales</taxon>
        <taxon>Moraceae</taxon>
        <taxon>Moreae</taxon>
        <taxon>Morus</taxon>
    </lineage>
</organism>
<proteinExistence type="inferred from homology"/>
<gene>
    <name evidence="8" type="ORF">L484_007924</name>
</gene>
<dbReference type="Proteomes" id="UP000030645">
    <property type="component" value="Unassembled WGS sequence"/>
</dbReference>
<evidence type="ECO:0000259" key="6">
    <source>
        <dbReference type="Pfam" id="PF00931"/>
    </source>
</evidence>
<keyword evidence="4" id="KW-0067">ATP-binding</keyword>
<dbReference type="InterPro" id="IPR027417">
    <property type="entry name" value="P-loop_NTPase"/>
</dbReference>
<dbReference type="Gene3D" id="3.40.50.300">
    <property type="entry name" value="P-loop containing nucleotide triphosphate hydrolases"/>
    <property type="match status" value="1"/>
</dbReference>
<dbReference type="Pfam" id="PF23247">
    <property type="entry name" value="LRR_RPS2"/>
    <property type="match status" value="1"/>
</dbReference>
<dbReference type="InterPro" id="IPR050905">
    <property type="entry name" value="Plant_NBS-LRR"/>
</dbReference>
<feature type="domain" description="NB-ARC" evidence="6">
    <location>
        <begin position="185"/>
        <end position="350"/>
    </location>
</feature>
<dbReference type="InterPro" id="IPR001611">
    <property type="entry name" value="Leu-rich_rpt"/>
</dbReference>
<accession>W9QQ41</accession>
<sequence length="973" mass="111386">MVKEPRWIWFEIENEACRNRRATANAGHGWMGDKQSIMEIVGVVVQLMECMSPSISQRWKDHRDVYRSMDTLKQRLEDLNCRRNDIKSTLDKESEEGEIELRSEVETWLRRVEMINEEVNDIEVRVRKAKFFSRAGLAKNVTQKMVEVDELREKGTFPEGLALSITKRGDLLPTTTTLGGETTFQRKVEEIWASLFDDKVAKIGVCGIGGIGKTTALEQINNRLLKEQKDKFDSVIWVTVSKDSSVWNLQDTIARKLGLDISNDNDQKTRAAKLYARLGTRKRYVLILDDLWERYSLEDVGILEPTSQNGCKLIVTTRALDVCRGMDCKAIQMELLLEEEALSLFQSIVGCNVMSDPNLEVSLKEVVRECARLPLAVVTIAARLKGNARLDEWEIALEDLRECTKGSKYDGIFERLKYSYDRLNDKRLQDCLLYCALYSEDYPIDRNYVTEQLVVERETRQSQIRRGRVILDRLVNVCLLHDTIDSKGNKCVKMHDMVKHMALQITCESPRFLVKAGVGLKSIPEEEFWKVDLVRASLNDNHIRDIPSSIEAPNCANLSTFLMSRNPFLGSIPDHFFLNMKKLSVLDLSNNKSLQNLPDSVSDLVTLTALFLRYCQRCRYVPSLAKLTNFRKLDLKASAINQVPQGMEMLLELRYMDFGDTNIKIIPEGILFKLTNLQYLSLNGGWKIGPEVRGWELENMRKLETFEGVLYDINSFNTCVRSLEHSGAASYKLQLGTGLRSPKKLMTYLGGLQQMENANYYSLKTLRSYLFRSACSQMEHVFSDSPCIFPLLQSLKELVLIELPNLRGLIRWERGASMSPFPSGTFSSLIHLKICECDKIKKVFMVDSLPNLEELYLERCKQLKEIISTSSDDDDGDEGECDHRGVNILTLPKLRELRLSKLPQLESIPIVADSLQGILIEVCPKLKRLSILDREPCPPSLQRVSIRKVKWECLKWDHLNAKDFVQALRTPAR</sequence>
<keyword evidence="2" id="KW-0547">Nucleotide-binding</keyword>
<evidence type="ECO:0000256" key="4">
    <source>
        <dbReference type="ARBA" id="ARBA00022840"/>
    </source>
</evidence>
<evidence type="ECO:0000313" key="8">
    <source>
        <dbReference type="EMBL" id="EXB50354.1"/>
    </source>
</evidence>
<evidence type="ECO:0000256" key="5">
    <source>
        <dbReference type="SAM" id="Coils"/>
    </source>
</evidence>
<dbReference type="Pfam" id="PF00931">
    <property type="entry name" value="NB-ARC"/>
    <property type="match status" value="1"/>
</dbReference>
<dbReference type="SUPFAM" id="SSF52058">
    <property type="entry name" value="L domain-like"/>
    <property type="match status" value="1"/>
</dbReference>
<dbReference type="Gene3D" id="3.80.10.10">
    <property type="entry name" value="Ribonuclease Inhibitor"/>
    <property type="match status" value="2"/>
</dbReference>
<comment type="similarity">
    <text evidence="1">Belongs to the disease resistance NB-LRR family.</text>
</comment>
<dbReference type="PRINTS" id="PR00364">
    <property type="entry name" value="DISEASERSIST"/>
</dbReference>
<dbReference type="PANTHER" id="PTHR33463">
    <property type="entry name" value="NB-ARC DOMAIN-CONTAINING PROTEIN-RELATED"/>
    <property type="match status" value="1"/>
</dbReference>
<dbReference type="GO" id="GO:0006952">
    <property type="term" value="P:defense response"/>
    <property type="evidence" value="ECO:0007669"/>
    <property type="project" value="UniProtKB-KW"/>
</dbReference>
<evidence type="ECO:0000256" key="1">
    <source>
        <dbReference type="ARBA" id="ARBA00008894"/>
    </source>
</evidence>
<dbReference type="InterPro" id="IPR002182">
    <property type="entry name" value="NB-ARC"/>
</dbReference>
<dbReference type="EMBL" id="KE343995">
    <property type="protein sequence ID" value="EXB50354.1"/>
    <property type="molecule type" value="Genomic_DNA"/>
</dbReference>
<keyword evidence="5" id="KW-0175">Coiled coil</keyword>
<dbReference type="SUPFAM" id="SSF52540">
    <property type="entry name" value="P-loop containing nucleoside triphosphate hydrolases"/>
    <property type="match status" value="1"/>
</dbReference>
<dbReference type="eggNOG" id="KOG4658">
    <property type="taxonomic scope" value="Eukaryota"/>
</dbReference>
<dbReference type="STRING" id="981085.W9QQ41"/>